<reference evidence="2" key="1">
    <citation type="submission" date="2006-12" db="EMBL/GenBank/DDBJ databases">
        <title>Complete sequence of Acidovorax avenae subsp. citrulli AAC00-1.</title>
        <authorList>
            <consortium name="US DOE Joint Genome Institute"/>
            <person name="Copeland A."/>
            <person name="Lucas S."/>
            <person name="Lapidus A."/>
            <person name="Barry K."/>
            <person name="Detter J.C."/>
            <person name="Glavina del Rio T."/>
            <person name="Dalin E."/>
            <person name="Tice H."/>
            <person name="Pitluck S."/>
            <person name="Kiss H."/>
            <person name="Brettin T."/>
            <person name="Bruce D."/>
            <person name="Han C."/>
            <person name="Tapia R."/>
            <person name="Gilna P."/>
            <person name="Schmutz J."/>
            <person name="Larimer F."/>
            <person name="Land M."/>
            <person name="Hauser L."/>
            <person name="Kyrpides N."/>
            <person name="Kim E."/>
            <person name="Stahl D."/>
            <person name="Richardson P."/>
        </authorList>
    </citation>
    <scope>NUCLEOTIDE SEQUENCE</scope>
    <source>
        <strain evidence="2">AAC00-1</strain>
    </source>
</reference>
<sequence>MRLHAFAVPSDTRTGARLAMMRRPLPRQEPHMPIDWKRALREGAIAGSCASVLSTLALLWAGRRQARAAITPVNAVSHWIWGDTALREHRPRLSHTLPGYAIHHGASVFWATASAAARDAARGAPETSWPAICQRAAATSAVACWVDFQLTPRRFTPGFEHHLGHGALAAVYLAFGAGLALGTVLVQRSGRS</sequence>
<evidence type="ECO:0008006" key="4">
    <source>
        <dbReference type="Google" id="ProtNLM"/>
    </source>
</evidence>
<evidence type="ECO:0000313" key="3">
    <source>
        <dbReference type="Proteomes" id="UP000002596"/>
    </source>
</evidence>
<keyword evidence="1" id="KW-0472">Membrane</keyword>
<accession>A1TSY8</accession>
<dbReference type="eggNOG" id="ENOG5032UM7">
    <property type="taxonomic scope" value="Bacteria"/>
</dbReference>
<evidence type="ECO:0000313" key="2">
    <source>
        <dbReference type="EMBL" id="ABM34076.1"/>
    </source>
</evidence>
<gene>
    <name evidence="2" type="ordered locus">Aave_3521</name>
</gene>
<protein>
    <recommendedName>
        <fullName evidence="4">DUF1440 domain-containing protein</fullName>
    </recommendedName>
</protein>
<name>A1TSY8_PARC0</name>
<dbReference type="EMBL" id="CP000512">
    <property type="protein sequence ID" value="ABM34076.1"/>
    <property type="molecule type" value="Genomic_DNA"/>
</dbReference>
<proteinExistence type="predicted"/>
<dbReference type="STRING" id="397945.Aave_3521"/>
<dbReference type="Proteomes" id="UP000002596">
    <property type="component" value="Chromosome"/>
</dbReference>
<dbReference type="KEGG" id="aav:Aave_3521"/>
<feature type="transmembrane region" description="Helical" evidence="1">
    <location>
        <begin position="163"/>
        <end position="186"/>
    </location>
</feature>
<evidence type="ECO:0000256" key="1">
    <source>
        <dbReference type="SAM" id="Phobius"/>
    </source>
</evidence>
<keyword evidence="1" id="KW-1133">Transmembrane helix</keyword>
<keyword evidence="1" id="KW-0812">Transmembrane</keyword>
<dbReference type="HOGENOM" id="CLU_119990_0_0_4"/>
<dbReference type="AlphaFoldDB" id="A1TSY8"/>
<organism evidence="2 3">
    <name type="scientific">Paracidovorax citrulli (strain AAC00-1)</name>
    <name type="common">Acidovorax citrulli</name>
    <dbReference type="NCBI Taxonomy" id="397945"/>
    <lineage>
        <taxon>Bacteria</taxon>
        <taxon>Pseudomonadati</taxon>
        <taxon>Pseudomonadota</taxon>
        <taxon>Betaproteobacteria</taxon>
        <taxon>Burkholderiales</taxon>
        <taxon>Comamonadaceae</taxon>
        <taxon>Paracidovorax</taxon>
    </lineage>
</organism>